<dbReference type="InParanoid" id="A0A151ZEN6"/>
<accession>A0A151ZEN6</accession>
<protein>
    <submittedName>
        <fullName evidence="2">Uncharacterized protein</fullName>
    </submittedName>
</protein>
<reference evidence="2 3" key="1">
    <citation type="submission" date="2015-12" db="EMBL/GenBank/DDBJ databases">
        <title>Dictyostelia acquired genes for synthesis and detection of signals that induce cell-type specialization by lateral gene transfer from prokaryotes.</title>
        <authorList>
            <person name="Gloeckner G."/>
            <person name="Schaap P."/>
        </authorList>
    </citation>
    <scope>NUCLEOTIDE SEQUENCE [LARGE SCALE GENOMIC DNA]</scope>
    <source>
        <strain evidence="2 3">TK</strain>
    </source>
</reference>
<dbReference type="Proteomes" id="UP000076078">
    <property type="component" value="Unassembled WGS sequence"/>
</dbReference>
<organism evidence="2 3">
    <name type="scientific">Tieghemostelium lacteum</name>
    <name type="common">Slime mold</name>
    <name type="synonym">Dictyostelium lacteum</name>
    <dbReference type="NCBI Taxonomy" id="361077"/>
    <lineage>
        <taxon>Eukaryota</taxon>
        <taxon>Amoebozoa</taxon>
        <taxon>Evosea</taxon>
        <taxon>Eumycetozoa</taxon>
        <taxon>Dictyostelia</taxon>
        <taxon>Dictyosteliales</taxon>
        <taxon>Raperosteliaceae</taxon>
        <taxon>Tieghemostelium</taxon>
    </lineage>
</organism>
<sequence>MIDFDELFFKVFRNKYLFFRIFKEIEVINERYYSLKYDEIDDIQFIVLNDHWSLFKDKILLDNMEFEYQHNILEVIFSHFNDIEDDSHIQVIKYIVNQYKKKSETFILLIKDTGQVFNIVQIAANSNNIIALELLRDEITTKDTLNGAVRYGCLESAKWLHKNRTEGYDDSIILQEAVEARVNADGMVHFVLNDLKLQRKLFFTCGNSNTPHFRSTPKLSIDTIYLLFKMGILYYHNNSVEFYFYSQPIIKCNITTLMEYCKKLIFFNKVTEYLNNQKEEESEQNESGLESNGSNTSTEGGYTSLFTKLTNYFFGYRNVKTSTSTVKVSNGTTKQEFCDYINSCVEGKNEKELITIIFDYLKNDTLGLKETTKSYLYFSFLLRFGDISKQDIDGQLLVSSHNDTICHLFEVLWVCPTVENLNFVIQWVGEERFSRDVRSHDITVNLKPLDSIDIETQLKFIELLLSMKLNIRNCREIADYVIINFSIPQIEMVLKWFVKYNYLTDQINQNDLSDHLVYIALGYNIDIGKIRYLYNCKYSKFMKWPSKNIERIHCGTNYPTFLFLIESGFKFTSISMNAILHCNDLRIFKHILNKTDIIFDVRAYLFKKSHIRLMLKKPYDCKIGRFSTLKEFLKRCDKLKVNTDKLIEFINNNK</sequence>
<dbReference type="EMBL" id="LODT01000029">
    <property type="protein sequence ID" value="KYQ92411.1"/>
    <property type="molecule type" value="Genomic_DNA"/>
</dbReference>
<dbReference type="AlphaFoldDB" id="A0A151ZEN6"/>
<evidence type="ECO:0000313" key="2">
    <source>
        <dbReference type="EMBL" id="KYQ92411.1"/>
    </source>
</evidence>
<dbReference type="PANTHER" id="PTHR32142:SF60">
    <property type="entry name" value="ANKYRIN REPEAT-CONTAINING PROTEIN"/>
    <property type="match status" value="1"/>
</dbReference>
<dbReference type="PANTHER" id="PTHR32142">
    <property type="entry name" value="B BOX-TYPE DOMAIN-CONTAINING PROTEIN-RELATED"/>
    <property type="match status" value="1"/>
</dbReference>
<feature type="region of interest" description="Disordered" evidence="1">
    <location>
        <begin position="278"/>
        <end position="297"/>
    </location>
</feature>
<comment type="caution">
    <text evidence="2">The sequence shown here is derived from an EMBL/GenBank/DDBJ whole genome shotgun (WGS) entry which is preliminary data.</text>
</comment>
<proteinExistence type="predicted"/>
<evidence type="ECO:0000256" key="1">
    <source>
        <dbReference type="SAM" id="MobiDB-lite"/>
    </source>
</evidence>
<name>A0A151ZEN6_TIELA</name>
<gene>
    <name evidence="2" type="ORF">DLAC_06390</name>
</gene>
<feature type="compositionally biased region" description="Low complexity" evidence="1">
    <location>
        <begin position="285"/>
        <end position="297"/>
    </location>
</feature>
<evidence type="ECO:0000313" key="3">
    <source>
        <dbReference type="Proteomes" id="UP000076078"/>
    </source>
</evidence>
<keyword evidence="3" id="KW-1185">Reference proteome</keyword>